<dbReference type="Gene3D" id="3.40.50.40">
    <property type="match status" value="1"/>
</dbReference>
<dbReference type="PANTHER" id="PTHR11707">
    <property type="entry name" value="L-ASPARAGINASE"/>
    <property type="match status" value="1"/>
</dbReference>
<feature type="repeat" description="ANK" evidence="6">
    <location>
        <begin position="521"/>
        <end position="553"/>
    </location>
</feature>
<dbReference type="InterPro" id="IPR027473">
    <property type="entry name" value="L-asparaginase_C"/>
</dbReference>
<accession>A0A0V0JAL2</accession>
<comment type="similarity">
    <text evidence="5">In the N-terminal section; belongs to the asparaginase 1 family.</text>
</comment>
<feature type="domain" description="Asparaginase/glutaminase C-terminal" evidence="9">
    <location>
        <begin position="311"/>
        <end position="424"/>
    </location>
</feature>
<dbReference type="CDD" id="cd08963">
    <property type="entry name" value="L-asparaginase_I"/>
    <property type="match status" value="1"/>
</dbReference>
<dbReference type="SUPFAM" id="SSF48403">
    <property type="entry name" value="Ankyrin repeat"/>
    <property type="match status" value="1"/>
</dbReference>
<protein>
    <recommendedName>
        <fullName evidence="1">asparaginase</fullName>
        <ecNumber evidence="1">3.5.1.1</ecNumber>
    </recommendedName>
</protein>
<dbReference type="InterPro" id="IPR036770">
    <property type="entry name" value="Ankyrin_rpt-contain_sf"/>
</dbReference>
<dbReference type="InterPro" id="IPR037152">
    <property type="entry name" value="L-asparaginase_N_sf"/>
</dbReference>
<evidence type="ECO:0000259" key="9">
    <source>
        <dbReference type="Pfam" id="PF17763"/>
    </source>
</evidence>
<dbReference type="PROSITE" id="PS00917">
    <property type="entry name" value="ASN_GLN_ASE_2"/>
    <property type="match status" value="1"/>
</dbReference>
<dbReference type="Pfam" id="PF00710">
    <property type="entry name" value="Asparaginase"/>
    <property type="match status" value="1"/>
</dbReference>
<dbReference type="Gene3D" id="3.40.50.1170">
    <property type="entry name" value="L-asparaginase, N-terminal domain"/>
    <property type="match status" value="1"/>
</dbReference>
<dbReference type="PIRSF" id="PIRSF001220">
    <property type="entry name" value="L-ASNase_gatD"/>
    <property type="match status" value="1"/>
</dbReference>
<dbReference type="GO" id="GO:0009066">
    <property type="term" value="P:aspartate family amino acid metabolic process"/>
    <property type="evidence" value="ECO:0007669"/>
    <property type="project" value="UniProtKB-ARBA"/>
</dbReference>
<dbReference type="FunFam" id="3.40.50.1170:FF:000003">
    <property type="entry name" value="60 kDa lysophospholipase"/>
    <property type="match status" value="1"/>
</dbReference>
<dbReference type="SUPFAM" id="SSF53774">
    <property type="entry name" value="Glutaminase/Asparaginase"/>
    <property type="match status" value="1"/>
</dbReference>
<dbReference type="InterPro" id="IPR027475">
    <property type="entry name" value="Asparaginase/glutaminase_AS2"/>
</dbReference>
<evidence type="ECO:0000256" key="7">
    <source>
        <dbReference type="PROSITE-ProRule" id="PRU10100"/>
    </source>
</evidence>
<evidence type="ECO:0000256" key="6">
    <source>
        <dbReference type="PROSITE-ProRule" id="PRU00023"/>
    </source>
</evidence>
<feature type="domain" description="L-asparaginase N-terminal" evidence="8">
    <location>
        <begin position="57"/>
        <end position="289"/>
    </location>
</feature>
<dbReference type="FunFam" id="3.40.50.40:FF:000001">
    <property type="entry name" value="L-asparaginase 1"/>
    <property type="match status" value="1"/>
</dbReference>
<dbReference type="PIRSF" id="PIRSF500176">
    <property type="entry name" value="L_ASNase"/>
    <property type="match status" value="1"/>
</dbReference>
<keyword evidence="2" id="KW-0677">Repeat</keyword>
<dbReference type="SMART" id="SM00248">
    <property type="entry name" value="ANK"/>
    <property type="match status" value="3"/>
</dbReference>
<evidence type="ECO:0000256" key="1">
    <source>
        <dbReference type="ARBA" id="ARBA00012920"/>
    </source>
</evidence>
<dbReference type="InterPro" id="IPR002110">
    <property type="entry name" value="Ankyrin_rpt"/>
</dbReference>
<name>A0A0V0JAL2_SCHSO</name>
<evidence type="ECO:0000259" key="8">
    <source>
        <dbReference type="Pfam" id="PF00710"/>
    </source>
</evidence>
<dbReference type="EC" id="3.5.1.1" evidence="1"/>
<dbReference type="PROSITE" id="PS51732">
    <property type="entry name" value="ASN_GLN_ASE_3"/>
    <property type="match status" value="1"/>
</dbReference>
<dbReference type="GO" id="GO:0004067">
    <property type="term" value="F:asparaginase activity"/>
    <property type="evidence" value="ECO:0007669"/>
    <property type="project" value="UniProtKB-UniRule"/>
</dbReference>
<dbReference type="InterPro" id="IPR036152">
    <property type="entry name" value="Asp/glu_Ase-like_sf"/>
</dbReference>
<dbReference type="EMBL" id="GEEE01000510">
    <property type="protein sequence ID" value="JAP62715.1"/>
    <property type="molecule type" value="Transcribed_RNA"/>
</dbReference>
<sequence>MDKKSTKSTKGSRFGDAELTKRLLSEFTQIPSLGEPIINQDLIEAALLDPSCSAVSRVLVIYTGGTIGMRSHGGVYEPEPNFLIETVMDMTMFQDKTFAQRNAIHIKYYKSGRQHRDSTSADTKTNGSGWSTICMPLTPDNRRIFYTIAEYKNLLDSSNCTMDNWIQVAQHINLFYDEFDAFIVLHGTDTLAYAASCLSFILEGLRKPVVVTGSQIPIGELRSDGRENFMGSLLVAGGGYQIPEVAVYFFNKLLRGNRVVKCSATDLDAFTSPNYPPLAEMGVDVNIHGANILAPSNDTLEVKVQDKLSRNVVLLRLFPSITTETVKSFFKPPAEAVILQTYGAGNVPTNRPDLLEVFKEAYEKQNIILVNITQCWSGSVQALYATGAILAKYGVISGYDMTPEAALAKVSYVLGKWSDNKTRRLMLARNLRGEMTISVEAPVKKSQSADLSSLSVGQAGLTQLVGYLGAYLSEPEVNKKATAWASHLFPFLFCSAAAANEVDELDQLFKVTGTFEFFDNEHRTPLHIAAAYSNFEACEFMLKNGANPNQPDRLGYTPLVYAVRNKKSTLGLIRLFSTHSGTLSPNSKRSARCANVAAMQGDIRQLRLLKLTGLSLEELDEEGRSTLHVAVAYRQVQTVRYLVTPALASSDETIDLSTTASDSLDFAKTGGAGVNPNHKTSYGSTALEEAEIRHLKEIVEILKPLKGKWTFAVFI</sequence>
<organism evidence="10">
    <name type="scientific">Schistocephalus solidus</name>
    <name type="common">Tapeworm</name>
    <dbReference type="NCBI Taxonomy" id="70667"/>
    <lineage>
        <taxon>Eukaryota</taxon>
        <taxon>Metazoa</taxon>
        <taxon>Spiralia</taxon>
        <taxon>Lophotrochozoa</taxon>
        <taxon>Platyhelminthes</taxon>
        <taxon>Cestoda</taxon>
        <taxon>Eucestoda</taxon>
        <taxon>Diphyllobothriidea</taxon>
        <taxon>Diphyllobothriidae</taxon>
        <taxon>Schistocephalus</taxon>
    </lineage>
</organism>
<dbReference type="SFLD" id="SFLDS00057">
    <property type="entry name" value="Glutaminase/Asparaginase"/>
    <property type="match status" value="1"/>
</dbReference>
<evidence type="ECO:0000313" key="10">
    <source>
        <dbReference type="EMBL" id="JAP62715.1"/>
    </source>
</evidence>
<dbReference type="PROSITE" id="PS50297">
    <property type="entry name" value="ANK_REP_REGION"/>
    <property type="match status" value="1"/>
</dbReference>
<dbReference type="PANTHER" id="PTHR11707:SF28">
    <property type="entry name" value="60 KDA LYSOPHOSPHOLIPASE"/>
    <property type="match status" value="1"/>
</dbReference>
<dbReference type="PROSITE" id="PS50088">
    <property type="entry name" value="ANK_REPEAT"/>
    <property type="match status" value="1"/>
</dbReference>
<dbReference type="InterPro" id="IPR041725">
    <property type="entry name" value="L-asparaginase_I"/>
</dbReference>
<proteinExistence type="inferred from homology"/>
<feature type="active site" evidence="7">
    <location>
        <position position="188"/>
    </location>
</feature>
<reference evidence="10" key="1">
    <citation type="submission" date="2016-01" db="EMBL/GenBank/DDBJ databases">
        <title>Reference transcriptome for the parasite Schistocephalus solidus: insights into the molecular evolution of parasitism.</title>
        <authorList>
            <person name="Hebert F.O."/>
            <person name="Grambauer S."/>
            <person name="Barber I."/>
            <person name="Landry C.R."/>
            <person name="Aubin-Horth N."/>
        </authorList>
    </citation>
    <scope>NUCLEOTIDE SEQUENCE</scope>
</reference>
<keyword evidence="3" id="KW-0378">Hydrolase</keyword>
<dbReference type="Pfam" id="PF17763">
    <property type="entry name" value="Asparaginase_C"/>
    <property type="match status" value="1"/>
</dbReference>
<dbReference type="InterPro" id="IPR027474">
    <property type="entry name" value="L-asparaginase_N"/>
</dbReference>
<evidence type="ECO:0000256" key="4">
    <source>
        <dbReference type="ARBA" id="ARBA00023043"/>
    </source>
</evidence>
<dbReference type="InterPro" id="IPR040919">
    <property type="entry name" value="Asparaginase_C"/>
</dbReference>
<dbReference type="PRINTS" id="PR00139">
    <property type="entry name" value="ASNGLNASE"/>
</dbReference>
<keyword evidence="4 6" id="KW-0040">ANK repeat</keyword>
<evidence type="ECO:0000256" key="2">
    <source>
        <dbReference type="ARBA" id="ARBA00022737"/>
    </source>
</evidence>
<evidence type="ECO:0000256" key="5">
    <source>
        <dbReference type="ARBA" id="ARBA00061199"/>
    </source>
</evidence>
<evidence type="ECO:0000256" key="3">
    <source>
        <dbReference type="ARBA" id="ARBA00022801"/>
    </source>
</evidence>
<dbReference type="InterPro" id="IPR006034">
    <property type="entry name" value="Asparaginase/glutaminase-like"/>
</dbReference>
<dbReference type="AlphaFoldDB" id="A0A0V0JAL2"/>
<dbReference type="SMART" id="SM00870">
    <property type="entry name" value="Asparaginase"/>
    <property type="match status" value="1"/>
</dbReference>
<gene>
    <name evidence="10" type="ORF">TR167540</name>
</gene>
<dbReference type="Gene3D" id="1.25.40.20">
    <property type="entry name" value="Ankyrin repeat-containing domain"/>
    <property type="match status" value="2"/>
</dbReference>
<dbReference type="Pfam" id="PF12796">
    <property type="entry name" value="Ank_2"/>
    <property type="match status" value="1"/>
</dbReference>